<feature type="compositionally biased region" description="Basic and acidic residues" evidence="1">
    <location>
        <begin position="104"/>
        <end position="114"/>
    </location>
</feature>
<proteinExistence type="predicted"/>
<reference evidence="2 3" key="1">
    <citation type="journal article" date="2018" name="BMC Genomics">
        <title>Genomic comparison of Trypanosoma conorhini and Trypanosoma rangeli to Trypanosoma cruzi strains of high and low virulence.</title>
        <authorList>
            <person name="Bradwell K.R."/>
            <person name="Koparde V.N."/>
            <person name="Matveyev A.V."/>
            <person name="Serrano M.G."/>
            <person name="Alves J.M."/>
            <person name="Parikh H."/>
            <person name="Huang B."/>
            <person name="Lee V."/>
            <person name="Espinosa-Alvarez O."/>
            <person name="Ortiz P.A."/>
            <person name="Costa-Martins A.G."/>
            <person name="Teixeira M.M."/>
            <person name="Buck G.A."/>
        </authorList>
    </citation>
    <scope>NUCLEOTIDE SEQUENCE [LARGE SCALE GENOMIC DNA]</scope>
    <source>
        <strain evidence="2 3">AM80</strain>
    </source>
</reference>
<name>A0A3R7KCB3_TRYRA</name>
<gene>
    <name evidence="2" type="ORF">TraAM80_05597</name>
</gene>
<sequence>MGATWAAQNNELRQADGGPPRWQSRQTAAGSRRFGPPNWRSWTVSRPKAASLCSLRARKQSSLVRVGVRGGGEETPGVSRPPPPQQEPLHGDSLTELAPWSHHAPLESGKRLPTPERCQSAASATCLGKLVERILAAGACGVMASQRPPPR</sequence>
<dbReference type="EMBL" id="MKGL01000188">
    <property type="protein sequence ID" value="RNF03656.1"/>
    <property type="molecule type" value="Genomic_DNA"/>
</dbReference>
<dbReference type="AlphaFoldDB" id="A0A3R7KCB3"/>
<dbReference type="Proteomes" id="UP000283634">
    <property type="component" value="Unassembled WGS sequence"/>
</dbReference>
<evidence type="ECO:0000256" key="1">
    <source>
        <dbReference type="SAM" id="MobiDB-lite"/>
    </source>
</evidence>
<dbReference type="GeneID" id="40329530"/>
<dbReference type="RefSeq" id="XP_029237648.1">
    <property type="nucleotide sequence ID" value="XM_029382470.1"/>
</dbReference>
<feature type="region of interest" description="Disordered" evidence="1">
    <location>
        <begin position="1"/>
        <end position="41"/>
    </location>
</feature>
<protein>
    <submittedName>
        <fullName evidence="2">Uncharacterized protein</fullName>
    </submittedName>
</protein>
<organism evidence="2 3">
    <name type="scientific">Trypanosoma rangeli</name>
    <dbReference type="NCBI Taxonomy" id="5698"/>
    <lineage>
        <taxon>Eukaryota</taxon>
        <taxon>Discoba</taxon>
        <taxon>Euglenozoa</taxon>
        <taxon>Kinetoplastea</taxon>
        <taxon>Metakinetoplastina</taxon>
        <taxon>Trypanosomatida</taxon>
        <taxon>Trypanosomatidae</taxon>
        <taxon>Trypanosoma</taxon>
        <taxon>Herpetosoma</taxon>
    </lineage>
</organism>
<keyword evidence="3" id="KW-1185">Reference proteome</keyword>
<feature type="compositionally biased region" description="Polar residues" evidence="1">
    <location>
        <begin position="1"/>
        <end position="12"/>
    </location>
</feature>
<comment type="caution">
    <text evidence="2">The sequence shown here is derived from an EMBL/GenBank/DDBJ whole genome shotgun (WGS) entry which is preliminary data.</text>
</comment>
<evidence type="ECO:0000313" key="2">
    <source>
        <dbReference type="EMBL" id="RNF03656.1"/>
    </source>
</evidence>
<feature type="region of interest" description="Disordered" evidence="1">
    <location>
        <begin position="65"/>
        <end position="115"/>
    </location>
</feature>
<accession>A0A3R7KCB3</accession>
<evidence type="ECO:0000313" key="3">
    <source>
        <dbReference type="Proteomes" id="UP000283634"/>
    </source>
</evidence>